<dbReference type="InterPro" id="IPR050742">
    <property type="entry name" value="Helicase_Restrict-Modif_Enz"/>
</dbReference>
<dbReference type="PROSITE" id="PS51194">
    <property type="entry name" value="HELICASE_CTER"/>
    <property type="match status" value="1"/>
</dbReference>
<name>A0A316D2F3_9BACL</name>
<dbReference type="Pfam" id="PF04851">
    <property type="entry name" value="ResIII"/>
    <property type="match status" value="1"/>
</dbReference>
<dbReference type="Pfam" id="PF08463">
    <property type="entry name" value="EcoEI_R_C"/>
    <property type="match status" value="1"/>
</dbReference>
<feature type="domain" description="Helicase C-terminal" evidence="3">
    <location>
        <begin position="644"/>
        <end position="804"/>
    </location>
</feature>
<dbReference type="InterPro" id="IPR001650">
    <property type="entry name" value="Helicase_C-like"/>
</dbReference>
<feature type="compositionally biased region" description="Basic and acidic residues" evidence="1">
    <location>
        <begin position="169"/>
        <end position="185"/>
    </location>
</feature>
<sequence>MQTSNFTFLADKWPILVNLGEMAERNLHQDPNTTLFKLRLFGEMMAKYMLAMENISEPNDHRQDSRLRLFRQEDIVTFELLEIFHALRIKGNRAVHDSYESFEEAKLLLSLSYKLAVWFMQTYGEWDYEPDDFVVPPALEQSDEVQQQQIERLTATYEQRLSQMQQELESLREQESTSDQRQDRRNRSRSAAALIQLNEAETRKIIDTQLEIAGWEVDTQHLTYAKGARPEVGINQAIAEWPIGRKKADYALFVGLKLVGIIEAKRKSKDVSTDLEQAKKYAREVVQKTNEEIIGPWGEYKVPFMFATNGRPYLRQLTTKSGIWFLDARKNTNRARPLPGGWYGPQALLDELQRDTDVADEKLRNEPMDDLRLRDYQLKAIRAVEESIANGQRDILLAMATGTGKTRTTIGLIYRLINSSRFKRVLFLVDRTALGEQAIDAFKETKLAEFRTFTEIFELQELEDKVPNKETKVQIATVQGMVKRILFNEDEASIPTLDQYDCIVVDEAHRGYTLDKNMTDVEYQFRDQTDYESKYRKVLDHFDAVKIGLTATPALHTTEIFGKPVFTYSYREAVIDGYLVDHEPPHQINTHLKETGIKWEKGEKVDVYDANTQDIQVEELPDEVELEVEHFNKQVITENFNRAVLREVVRHLNPSGREKTLIFAATDEHADLVVDILNQELEALYGEVDNSAVMKITGTIHEPLKAIRRFKNERLPNIVVTVDLLTTGIDVPPITNLVFLRRVRSRILYEQMIGRATRLCDDLDGVAKTHFNIFDAVGLYEALQPVNTMKPVVTSPSITFTKLVEELSQIQDEQQQREHIDMILAKLQRKKRRMTQREHQDFNTLTDGQSIEQYIDWMRHAPVEEVRTTVTEKLNLFDLLDEHRSQPRNQFISYHADEVTGVTRGYGDAQKPEDYLDEFARFINENMNKIPALHLVCTRPSDLTREDLRKLRLELDTHNFTELNLRTAWREMTTDDIAADIIAFIRQRALGNVLISQEERIRRAMQKVYSMTNWSPQQRKWLTYIEKQLLKETVLHPQADKAFDVEPFKGQGGYKMAERIFDGRTQEILNQINESLYTTA</sequence>
<dbReference type="RefSeq" id="WP_109691424.1">
    <property type="nucleotide sequence ID" value="NZ_QGGL01000037.1"/>
</dbReference>
<dbReference type="CDD" id="cd18032">
    <property type="entry name" value="DEXHc_RE_I_III_res"/>
    <property type="match status" value="1"/>
</dbReference>
<evidence type="ECO:0000259" key="2">
    <source>
        <dbReference type="PROSITE" id="PS51192"/>
    </source>
</evidence>
<dbReference type="CDD" id="cd18799">
    <property type="entry name" value="SF2_C_EcoAI-like"/>
    <property type="match status" value="1"/>
</dbReference>
<dbReference type="GO" id="GO:0005524">
    <property type="term" value="F:ATP binding"/>
    <property type="evidence" value="ECO:0007669"/>
    <property type="project" value="InterPro"/>
</dbReference>
<feature type="domain" description="Helicase ATP-binding" evidence="2">
    <location>
        <begin position="386"/>
        <end position="571"/>
    </location>
</feature>
<dbReference type="Pfam" id="PF00271">
    <property type="entry name" value="Helicase_C"/>
    <property type="match status" value="1"/>
</dbReference>
<organism evidence="4 5">
    <name type="scientific">Tumebacillus permanentifrigoris</name>
    <dbReference type="NCBI Taxonomy" id="378543"/>
    <lineage>
        <taxon>Bacteria</taxon>
        <taxon>Bacillati</taxon>
        <taxon>Bacillota</taxon>
        <taxon>Bacilli</taxon>
        <taxon>Bacillales</taxon>
        <taxon>Alicyclobacillaceae</taxon>
        <taxon>Tumebacillus</taxon>
    </lineage>
</organism>
<keyword evidence="5" id="KW-1185">Reference proteome</keyword>
<dbReference type="InterPro" id="IPR006935">
    <property type="entry name" value="Helicase/UvrB_N"/>
</dbReference>
<reference evidence="4 5" key="1">
    <citation type="submission" date="2018-05" db="EMBL/GenBank/DDBJ databases">
        <title>Genomic Encyclopedia of Type Strains, Phase IV (KMG-IV): sequencing the most valuable type-strain genomes for metagenomic binning, comparative biology and taxonomic classification.</title>
        <authorList>
            <person name="Goeker M."/>
        </authorList>
    </citation>
    <scope>NUCLEOTIDE SEQUENCE [LARGE SCALE GENOMIC DNA]</scope>
    <source>
        <strain evidence="4 5">DSM 18773</strain>
    </source>
</reference>
<evidence type="ECO:0000256" key="1">
    <source>
        <dbReference type="SAM" id="MobiDB-lite"/>
    </source>
</evidence>
<dbReference type="InterPro" id="IPR027417">
    <property type="entry name" value="P-loop_NTPase"/>
</dbReference>
<dbReference type="GO" id="GO:0016787">
    <property type="term" value="F:hydrolase activity"/>
    <property type="evidence" value="ECO:0007669"/>
    <property type="project" value="InterPro"/>
</dbReference>
<evidence type="ECO:0000313" key="4">
    <source>
        <dbReference type="EMBL" id="PWK03959.1"/>
    </source>
</evidence>
<dbReference type="OrthoDB" id="9802848at2"/>
<proteinExistence type="predicted"/>
<dbReference type="SMART" id="SM00487">
    <property type="entry name" value="DEXDc"/>
    <property type="match status" value="1"/>
</dbReference>
<comment type="caution">
    <text evidence="4">The sequence shown here is derived from an EMBL/GenBank/DDBJ whole genome shotgun (WGS) entry which is preliminary data.</text>
</comment>
<dbReference type="SMART" id="SM00490">
    <property type="entry name" value="HELICc"/>
    <property type="match status" value="1"/>
</dbReference>
<dbReference type="InterPro" id="IPR014001">
    <property type="entry name" value="Helicase_ATP-bd"/>
</dbReference>
<dbReference type="GO" id="GO:0003677">
    <property type="term" value="F:DNA binding"/>
    <property type="evidence" value="ECO:0007669"/>
    <property type="project" value="InterPro"/>
</dbReference>
<dbReference type="PANTHER" id="PTHR47396:SF1">
    <property type="entry name" value="ATP-DEPENDENT HELICASE IRC3-RELATED"/>
    <property type="match status" value="1"/>
</dbReference>
<dbReference type="Gene3D" id="3.90.1570.30">
    <property type="match status" value="1"/>
</dbReference>
<dbReference type="PANTHER" id="PTHR47396">
    <property type="entry name" value="TYPE I RESTRICTION ENZYME ECOKI R PROTEIN"/>
    <property type="match status" value="1"/>
</dbReference>
<dbReference type="AlphaFoldDB" id="A0A316D2F3"/>
<dbReference type="EMBL" id="QGGL01000037">
    <property type="protein sequence ID" value="PWK03959.1"/>
    <property type="molecule type" value="Genomic_DNA"/>
</dbReference>
<dbReference type="Proteomes" id="UP000245634">
    <property type="component" value="Unassembled WGS sequence"/>
</dbReference>
<accession>A0A316D2F3</accession>
<gene>
    <name evidence="4" type="ORF">C7459_1372</name>
</gene>
<protein>
    <submittedName>
        <fullName evidence="4">Type I restriction enzyme R subunit</fullName>
    </submittedName>
</protein>
<feature type="region of interest" description="Disordered" evidence="1">
    <location>
        <begin position="168"/>
        <end position="189"/>
    </location>
</feature>
<dbReference type="PROSITE" id="PS51192">
    <property type="entry name" value="HELICASE_ATP_BIND_1"/>
    <property type="match status" value="1"/>
</dbReference>
<evidence type="ECO:0000259" key="3">
    <source>
        <dbReference type="PROSITE" id="PS51194"/>
    </source>
</evidence>
<dbReference type="NCBIfam" id="NF008521">
    <property type="entry name" value="PRK11448.1"/>
    <property type="match status" value="1"/>
</dbReference>
<dbReference type="SUPFAM" id="SSF52540">
    <property type="entry name" value="P-loop containing nucleoside triphosphate hydrolases"/>
    <property type="match status" value="1"/>
</dbReference>
<evidence type="ECO:0000313" key="5">
    <source>
        <dbReference type="Proteomes" id="UP000245634"/>
    </source>
</evidence>
<dbReference type="GO" id="GO:0006304">
    <property type="term" value="P:DNA modification"/>
    <property type="evidence" value="ECO:0007669"/>
    <property type="project" value="InterPro"/>
</dbReference>
<dbReference type="InterPro" id="IPR013670">
    <property type="entry name" value="EcoEI_R_C_dom"/>
</dbReference>
<dbReference type="GO" id="GO:0005829">
    <property type="term" value="C:cytosol"/>
    <property type="evidence" value="ECO:0007669"/>
    <property type="project" value="TreeGrafter"/>
</dbReference>
<dbReference type="Gene3D" id="3.40.50.300">
    <property type="entry name" value="P-loop containing nucleotide triphosphate hydrolases"/>
    <property type="match status" value="2"/>
</dbReference>